<feature type="binding site" evidence="7">
    <location>
        <begin position="8"/>
        <end position="13"/>
    </location>
    <ligand>
        <name>NADP(+)</name>
        <dbReference type="ChEBI" id="CHEBI:58349"/>
    </ligand>
</feature>
<dbReference type="SUPFAM" id="SSF51735">
    <property type="entry name" value="NAD(P)-binding Rossmann-fold domains"/>
    <property type="match status" value="1"/>
</dbReference>
<proteinExistence type="inferred from homology"/>
<dbReference type="Proteomes" id="UP000308760">
    <property type="component" value="Unassembled WGS sequence"/>
</dbReference>
<name>A0A4S8QDN0_9ACTN</name>
<dbReference type="GO" id="GO:0055129">
    <property type="term" value="P:L-proline biosynthetic process"/>
    <property type="evidence" value="ECO:0007669"/>
    <property type="project" value="UniProtKB-UniRule"/>
</dbReference>
<dbReference type="SUPFAM" id="SSF48179">
    <property type="entry name" value="6-phosphogluconate dehydrogenase C-terminal domain-like"/>
    <property type="match status" value="1"/>
</dbReference>
<dbReference type="OrthoDB" id="9805754at2"/>
<dbReference type="AlphaFoldDB" id="A0A4S8QDN0"/>
<dbReference type="FunFam" id="1.10.3730.10:FF:000001">
    <property type="entry name" value="Pyrroline-5-carboxylate reductase"/>
    <property type="match status" value="1"/>
</dbReference>
<reference evidence="11" key="1">
    <citation type="submission" date="2019-04" db="EMBL/GenBank/DDBJ databases">
        <title>Nocardioides xinjiangensis sp. nov.</title>
        <authorList>
            <person name="Liu S."/>
        </authorList>
    </citation>
    <scope>NUCLEOTIDE SEQUENCE [LARGE SCALE GENOMIC DNA]</scope>
    <source>
        <strain evidence="11">18</strain>
    </source>
</reference>
<keyword evidence="2 5" id="KW-0521">NADP</keyword>
<dbReference type="GO" id="GO:0004735">
    <property type="term" value="F:pyrroline-5-carboxylate reductase activity"/>
    <property type="evidence" value="ECO:0007669"/>
    <property type="project" value="UniProtKB-UniRule"/>
</dbReference>
<dbReference type="InterPro" id="IPR029036">
    <property type="entry name" value="P5CR_dimer"/>
</dbReference>
<comment type="similarity">
    <text evidence="1 5">Belongs to the pyrroline-5-carboxylate reductase family.</text>
</comment>
<keyword evidence="5" id="KW-0028">Amino-acid biosynthesis</keyword>
<evidence type="ECO:0000256" key="5">
    <source>
        <dbReference type="HAMAP-Rule" id="MF_01925"/>
    </source>
</evidence>
<evidence type="ECO:0000256" key="3">
    <source>
        <dbReference type="ARBA" id="ARBA00023002"/>
    </source>
</evidence>
<evidence type="ECO:0000259" key="8">
    <source>
        <dbReference type="Pfam" id="PF03807"/>
    </source>
</evidence>
<dbReference type="InterPro" id="IPR000304">
    <property type="entry name" value="Pyrroline-COOH_reductase"/>
</dbReference>
<dbReference type="HAMAP" id="MF_01925">
    <property type="entry name" value="P5C_reductase"/>
    <property type="match status" value="1"/>
</dbReference>
<dbReference type="PANTHER" id="PTHR11645:SF0">
    <property type="entry name" value="PYRROLINE-5-CARBOXYLATE REDUCTASE 3"/>
    <property type="match status" value="1"/>
</dbReference>
<evidence type="ECO:0000313" key="11">
    <source>
        <dbReference type="Proteomes" id="UP000308760"/>
    </source>
</evidence>
<evidence type="ECO:0000256" key="7">
    <source>
        <dbReference type="PIRSR" id="PIRSR000193-1"/>
    </source>
</evidence>
<reference evidence="10 11" key="2">
    <citation type="submission" date="2019-05" db="EMBL/GenBank/DDBJ databases">
        <title>Glycomyces buryatensis sp. nov.</title>
        <authorList>
            <person name="Nikitina E."/>
        </authorList>
    </citation>
    <scope>NUCLEOTIDE SEQUENCE [LARGE SCALE GENOMIC DNA]</scope>
    <source>
        <strain evidence="10 11">18</strain>
    </source>
</reference>
<dbReference type="PANTHER" id="PTHR11645">
    <property type="entry name" value="PYRROLINE-5-CARBOXYLATE REDUCTASE"/>
    <property type="match status" value="1"/>
</dbReference>
<keyword evidence="3 5" id="KW-0560">Oxidoreductase</keyword>
<evidence type="ECO:0000313" key="10">
    <source>
        <dbReference type="EMBL" id="THV38614.1"/>
    </source>
</evidence>
<dbReference type="EMBL" id="STGY01000067">
    <property type="protein sequence ID" value="THV38614.1"/>
    <property type="molecule type" value="Genomic_DNA"/>
</dbReference>
<dbReference type="InterPro" id="IPR008927">
    <property type="entry name" value="6-PGluconate_DH-like_C_sf"/>
</dbReference>
<comment type="catalytic activity">
    <reaction evidence="5">
        <text>L-proline + NAD(+) = (S)-1-pyrroline-5-carboxylate + NADH + 2 H(+)</text>
        <dbReference type="Rhea" id="RHEA:14105"/>
        <dbReference type="ChEBI" id="CHEBI:15378"/>
        <dbReference type="ChEBI" id="CHEBI:17388"/>
        <dbReference type="ChEBI" id="CHEBI:57540"/>
        <dbReference type="ChEBI" id="CHEBI:57945"/>
        <dbReference type="ChEBI" id="CHEBI:60039"/>
        <dbReference type="EC" id="1.5.1.2"/>
    </reaction>
</comment>
<gene>
    <name evidence="5" type="primary">proC</name>
    <name evidence="10" type="ORF">FAB82_19480</name>
</gene>
<dbReference type="PIRSF" id="PIRSF000193">
    <property type="entry name" value="Pyrrol-5-carb_rd"/>
    <property type="match status" value="1"/>
</dbReference>
<evidence type="ECO:0000256" key="2">
    <source>
        <dbReference type="ARBA" id="ARBA00022857"/>
    </source>
</evidence>
<evidence type="ECO:0000259" key="9">
    <source>
        <dbReference type="Pfam" id="PF14748"/>
    </source>
</evidence>
<dbReference type="Gene3D" id="3.40.50.720">
    <property type="entry name" value="NAD(P)-binding Rossmann-like Domain"/>
    <property type="match status" value="1"/>
</dbReference>
<comment type="caution">
    <text evidence="10">The sequence shown here is derived from an EMBL/GenBank/DDBJ whole genome shotgun (WGS) entry which is preliminary data.</text>
</comment>
<dbReference type="Pfam" id="PF14748">
    <property type="entry name" value="P5CR_dimer"/>
    <property type="match status" value="1"/>
</dbReference>
<dbReference type="InterPro" id="IPR036291">
    <property type="entry name" value="NAD(P)-bd_dom_sf"/>
</dbReference>
<dbReference type="NCBIfam" id="TIGR00112">
    <property type="entry name" value="proC"/>
    <property type="match status" value="1"/>
</dbReference>
<dbReference type="InterPro" id="IPR028939">
    <property type="entry name" value="P5C_Rdtase_cat_N"/>
</dbReference>
<feature type="domain" description="Pyrroline-5-carboxylate reductase catalytic N-terminal" evidence="8">
    <location>
        <begin position="4"/>
        <end position="97"/>
    </location>
</feature>
<comment type="subcellular location">
    <subcellularLocation>
        <location evidence="5">Cytoplasm</location>
    </subcellularLocation>
</comment>
<comment type="pathway">
    <text evidence="5">Amino-acid biosynthesis; L-proline biosynthesis; L-proline from L-glutamate 5-semialdehyde: step 1/1.</text>
</comment>
<keyword evidence="11" id="KW-1185">Reference proteome</keyword>
<dbReference type="GO" id="GO:0005737">
    <property type="term" value="C:cytoplasm"/>
    <property type="evidence" value="ECO:0007669"/>
    <property type="project" value="UniProtKB-SubCell"/>
</dbReference>
<dbReference type="Pfam" id="PF03807">
    <property type="entry name" value="F420_oxidored"/>
    <property type="match status" value="1"/>
</dbReference>
<evidence type="ECO:0000256" key="1">
    <source>
        <dbReference type="ARBA" id="ARBA00005525"/>
    </source>
</evidence>
<keyword evidence="5" id="KW-0641">Proline biosynthesis</keyword>
<organism evidence="10 11">
    <name type="scientific">Glycomyces buryatensis</name>
    <dbReference type="NCBI Taxonomy" id="2570927"/>
    <lineage>
        <taxon>Bacteria</taxon>
        <taxon>Bacillati</taxon>
        <taxon>Actinomycetota</taxon>
        <taxon>Actinomycetes</taxon>
        <taxon>Glycomycetales</taxon>
        <taxon>Glycomycetaceae</taxon>
        <taxon>Glycomyces</taxon>
    </lineage>
</organism>
<sequence length="269" mass="28206">MLKTVAILGTGKMGSAILSGLLRAGWARDSVIATARSAERAKSLREAYGVAVESNTDAVLRADAVVVAVKPQDAGALLEELTGSFAAGTPVVSICAGLPVAFFEKRLPDSTPVVRAMPNTPALVDEAMTVLSPGTHTDDACLAAVEELFKPLGRTLVVDEKHQDAVTAISGSGPAYFYYLAEAMTEAGVLMGLPRDVAADLVTQTALGAARMLREADSSPVELREAVESPAGTTINAVRQLDNHRVRSAMTDAIEAARDRAREIADEYA</sequence>
<dbReference type="RefSeq" id="WP_136536199.1">
    <property type="nucleotide sequence ID" value="NZ_STGY01000067.1"/>
</dbReference>
<feature type="binding site" evidence="7">
    <location>
        <position position="55"/>
    </location>
    <ligand>
        <name>NADPH</name>
        <dbReference type="ChEBI" id="CHEBI:57783"/>
    </ligand>
</feature>
<accession>A0A4S8QDN0</accession>
<dbReference type="Gene3D" id="1.10.3730.10">
    <property type="entry name" value="ProC C-terminal domain-like"/>
    <property type="match status" value="1"/>
</dbReference>
<dbReference type="UniPathway" id="UPA00098">
    <property type="reaction ID" value="UER00361"/>
</dbReference>
<protein>
    <recommendedName>
        <fullName evidence="5 6">Pyrroline-5-carboxylate reductase</fullName>
        <shortName evidence="5">P5C reductase</shortName>
        <shortName evidence="5">P5CR</shortName>
        <ecNumber evidence="5 6">1.5.1.2</ecNumber>
    </recommendedName>
    <alternativeName>
        <fullName evidence="5">PCA reductase</fullName>
    </alternativeName>
</protein>
<feature type="domain" description="Pyrroline-5-carboxylate reductase dimerisation" evidence="9">
    <location>
        <begin position="160"/>
        <end position="263"/>
    </location>
</feature>
<dbReference type="EC" id="1.5.1.2" evidence="5 6"/>
<evidence type="ECO:0000256" key="6">
    <source>
        <dbReference type="NCBIfam" id="TIGR00112"/>
    </source>
</evidence>
<evidence type="ECO:0000256" key="4">
    <source>
        <dbReference type="ARBA" id="ARBA00058118"/>
    </source>
</evidence>
<comment type="function">
    <text evidence="4 5">Catalyzes the reduction of 1-pyrroline-5-carboxylate (PCA) to L-proline.</text>
</comment>
<comment type="catalytic activity">
    <reaction evidence="5">
        <text>L-proline + NADP(+) = (S)-1-pyrroline-5-carboxylate + NADPH + 2 H(+)</text>
        <dbReference type="Rhea" id="RHEA:14109"/>
        <dbReference type="ChEBI" id="CHEBI:15378"/>
        <dbReference type="ChEBI" id="CHEBI:17388"/>
        <dbReference type="ChEBI" id="CHEBI:57783"/>
        <dbReference type="ChEBI" id="CHEBI:58349"/>
        <dbReference type="ChEBI" id="CHEBI:60039"/>
        <dbReference type="EC" id="1.5.1.2"/>
    </reaction>
</comment>
<feature type="binding site" evidence="7">
    <location>
        <begin position="68"/>
        <end position="71"/>
    </location>
    <ligand>
        <name>NADP(+)</name>
        <dbReference type="ChEBI" id="CHEBI:58349"/>
    </ligand>
</feature>
<keyword evidence="5" id="KW-0963">Cytoplasm</keyword>